<dbReference type="Pfam" id="PF01593">
    <property type="entry name" value="Amino_oxidase"/>
    <property type="match status" value="1"/>
</dbReference>
<dbReference type="Proteomes" id="UP000245489">
    <property type="component" value="Unassembled WGS sequence"/>
</dbReference>
<protein>
    <submittedName>
        <fullName evidence="3">Monoamine oxidase</fullName>
    </submittedName>
</protein>
<dbReference type="InterPro" id="IPR050703">
    <property type="entry name" value="Flavin_MAO"/>
</dbReference>
<dbReference type="SUPFAM" id="SSF54373">
    <property type="entry name" value="FAD-linked reductases, C-terminal domain"/>
    <property type="match status" value="1"/>
</dbReference>
<evidence type="ECO:0000313" key="3">
    <source>
        <dbReference type="EMBL" id="PWK29208.1"/>
    </source>
</evidence>
<evidence type="ECO:0000259" key="2">
    <source>
        <dbReference type="Pfam" id="PF01593"/>
    </source>
</evidence>
<dbReference type="RefSeq" id="WP_109740846.1">
    <property type="nucleotide sequence ID" value="NZ_QGGO01000001.1"/>
</dbReference>
<dbReference type="EMBL" id="QGGO01000001">
    <property type="protein sequence ID" value="PWK29208.1"/>
    <property type="molecule type" value="Genomic_DNA"/>
</dbReference>
<dbReference type="Gene3D" id="3.50.50.60">
    <property type="entry name" value="FAD/NAD(P)-binding domain"/>
    <property type="match status" value="1"/>
</dbReference>
<comment type="caution">
    <text evidence="3">The sequence shown here is derived from an EMBL/GenBank/DDBJ whole genome shotgun (WGS) entry which is preliminary data.</text>
</comment>
<dbReference type="SUPFAM" id="SSF51905">
    <property type="entry name" value="FAD/NAD(P)-binding domain"/>
    <property type="match status" value="1"/>
</dbReference>
<dbReference type="GO" id="GO:0016491">
    <property type="term" value="F:oxidoreductase activity"/>
    <property type="evidence" value="ECO:0007669"/>
    <property type="project" value="InterPro"/>
</dbReference>
<evidence type="ECO:0000256" key="1">
    <source>
        <dbReference type="ARBA" id="ARBA00005995"/>
    </source>
</evidence>
<gene>
    <name evidence="3" type="ORF">LV89_00047</name>
</gene>
<dbReference type="InterPro" id="IPR002937">
    <property type="entry name" value="Amino_oxidase"/>
</dbReference>
<dbReference type="InterPro" id="IPR036188">
    <property type="entry name" value="FAD/NAD-bd_sf"/>
</dbReference>
<organism evidence="3 4">
    <name type="scientific">Arcicella aurantiaca</name>
    <dbReference type="NCBI Taxonomy" id="591202"/>
    <lineage>
        <taxon>Bacteria</taxon>
        <taxon>Pseudomonadati</taxon>
        <taxon>Bacteroidota</taxon>
        <taxon>Cytophagia</taxon>
        <taxon>Cytophagales</taxon>
        <taxon>Flectobacillaceae</taxon>
        <taxon>Arcicella</taxon>
    </lineage>
</organism>
<evidence type="ECO:0000313" key="4">
    <source>
        <dbReference type="Proteomes" id="UP000245489"/>
    </source>
</evidence>
<reference evidence="3 4" key="1">
    <citation type="submission" date="2018-05" db="EMBL/GenBank/DDBJ databases">
        <title>Genomic Encyclopedia of Archaeal and Bacterial Type Strains, Phase II (KMG-II): from individual species to whole genera.</title>
        <authorList>
            <person name="Goeker M."/>
        </authorList>
    </citation>
    <scope>NUCLEOTIDE SEQUENCE [LARGE SCALE GENOMIC DNA]</scope>
    <source>
        <strain evidence="3 4">DSM 22214</strain>
    </source>
</reference>
<comment type="similarity">
    <text evidence="1">Belongs to the flavin monoamine oxidase family.</text>
</comment>
<dbReference type="PANTHER" id="PTHR43563">
    <property type="entry name" value="AMINE OXIDASE"/>
    <property type="match status" value="1"/>
</dbReference>
<name>A0A316EI35_9BACT</name>
<proteinExistence type="inferred from homology"/>
<keyword evidence="4" id="KW-1185">Reference proteome</keyword>
<feature type="domain" description="Amine oxidase" evidence="2">
    <location>
        <begin position="15"/>
        <end position="399"/>
    </location>
</feature>
<sequence>MTTEHIDIAIVGGGVSGVYSAWKLKTKYPDKKIVVFEGSDHIGGRLLSVKPPEIPNMVAELGGMRILENNQKLIVNLIAELNAKLPKDNQIELYDFPVDQPQNIAYLRGEHLRLSDFTTNPDKVPYHLSFLERGNSSGTIVVNAIEQIVPGITDPSLTEDDRLRMTQTATFEGIPLHKLGFWNLLYRVISGEAYQFSMDSGGYNSTLVNWNAADAIPWYLSDFGITPQYKGFKKGFQQVPITVANFFESIGGEIRLNAKLESFDWNGSNFDLQIDGESLTAGQLILAMPRRSLDLLAPTCPKLQEIQSLIGSVTPRPLFKVFTTYSSPWWRVAGYTDASGKYIPLQSGRTVTDLPVRQTYYWPNSDGSPATSGNSMLLASYDDGSNIGFWDGLRPQRKKTWSRGLAHTQIEDPFVGEEGVELKAEANESDGLNQNWHQYKAPRRMIEEMSRQLRQIHDLDFTPCVRSAAFRDWGEDPFGGGWNSWNIGVKSWEVRDKIVHPIDDCPLFICGEAYSDAQGWVEGALQTADIMLKHLL</sequence>
<dbReference type="AlphaFoldDB" id="A0A316EI35"/>
<accession>A0A316EI35</accession>
<dbReference type="PANTHER" id="PTHR43563:SF1">
    <property type="entry name" value="AMINE OXIDASE [FLAVIN-CONTAINING] B"/>
    <property type="match status" value="1"/>
</dbReference>
<dbReference type="OrthoDB" id="3972913at2"/>